<dbReference type="AlphaFoldDB" id="A0A449ACW3"/>
<dbReference type="PRINTS" id="PR00124">
    <property type="entry name" value="ATPASEC"/>
</dbReference>
<dbReference type="InterPro" id="IPR002379">
    <property type="entry name" value="ATPase_proteolipid_c-like_dom"/>
</dbReference>
<feature type="site" description="Reversibly protonated during proton transport" evidence="12">
    <location>
        <position position="84"/>
    </location>
</feature>
<proteinExistence type="inferred from homology"/>
<keyword evidence="7 12" id="KW-1133">Transmembrane helix</keyword>
<dbReference type="PROSITE" id="PS00605">
    <property type="entry name" value="ATPASE_C"/>
    <property type="match status" value="1"/>
</dbReference>
<evidence type="ECO:0000256" key="10">
    <source>
        <dbReference type="ARBA" id="ARBA00023136"/>
    </source>
</evidence>
<keyword evidence="10 12" id="KW-0472">Membrane</keyword>
<dbReference type="GO" id="GO:0033177">
    <property type="term" value="C:proton-transporting two-sector ATPase complex, proton-transporting domain"/>
    <property type="evidence" value="ECO:0007669"/>
    <property type="project" value="InterPro"/>
</dbReference>
<keyword evidence="12" id="KW-1003">Cell membrane</keyword>
<dbReference type="EMBL" id="LR214972">
    <property type="protein sequence ID" value="VEU62823.1"/>
    <property type="molecule type" value="Genomic_DNA"/>
</dbReference>
<evidence type="ECO:0000256" key="2">
    <source>
        <dbReference type="ARBA" id="ARBA00006704"/>
    </source>
</evidence>
<keyword evidence="3 12" id="KW-0813">Transport</keyword>
<evidence type="ECO:0000256" key="8">
    <source>
        <dbReference type="ARBA" id="ARBA00023065"/>
    </source>
</evidence>
<dbReference type="SUPFAM" id="SSF81333">
    <property type="entry name" value="F1F0 ATP synthase subunit C"/>
    <property type="match status" value="1"/>
</dbReference>
<dbReference type="GO" id="GO:0046933">
    <property type="term" value="F:proton-transporting ATP synthase activity, rotational mechanism"/>
    <property type="evidence" value="ECO:0007669"/>
    <property type="project" value="UniProtKB-UniRule"/>
</dbReference>
<comment type="function">
    <text evidence="12">Key component of the F(0) channel; it plays a direct role in translocation across the membrane. A homomeric c-ring of between 10-14 subunits forms the central stalk rotor element with the F(1) delta and epsilon subunits.</text>
</comment>
<dbReference type="PANTHER" id="PTHR10031:SF0">
    <property type="entry name" value="ATPASE PROTEIN 9"/>
    <property type="match status" value="1"/>
</dbReference>
<dbReference type="CDD" id="cd18184">
    <property type="entry name" value="ATP-synt_Fo_c_NaATPase"/>
    <property type="match status" value="1"/>
</dbReference>
<comment type="similarity">
    <text evidence="2 12">Belongs to the ATPase C chain family.</text>
</comment>
<evidence type="ECO:0000256" key="4">
    <source>
        <dbReference type="ARBA" id="ARBA00022547"/>
    </source>
</evidence>
<keyword evidence="4 12" id="KW-0138">CF(0)</keyword>
<dbReference type="InterPro" id="IPR005953">
    <property type="entry name" value="ATP_synth_csu_bac/chlpt"/>
</dbReference>
<keyword evidence="9 12" id="KW-0446">Lipid-binding</keyword>
<evidence type="ECO:0000313" key="15">
    <source>
        <dbReference type="Proteomes" id="UP000289952"/>
    </source>
</evidence>
<dbReference type="InterPro" id="IPR020537">
    <property type="entry name" value="ATP_synth_F0_csu_DDCD_BS"/>
</dbReference>
<evidence type="ECO:0000256" key="9">
    <source>
        <dbReference type="ARBA" id="ARBA00023121"/>
    </source>
</evidence>
<feature type="transmembrane region" description="Helical" evidence="12">
    <location>
        <begin position="30"/>
        <end position="53"/>
    </location>
</feature>
<organism evidence="14 15">
    <name type="scientific">Mycoplasmopsis bovirhinis</name>
    <dbReference type="NCBI Taxonomy" id="29553"/>
    <lineage>
        <taxon>Bacteria</taxon>
        <taxon>Bacillati</taxon>
        <taxon>Mycoplasmatota</taxon>
        <taxon>Mycoplasmoidales</taxon>
        <taxon>Metamycoplasmataceae</taxon>
        <taxon>Mycoplasmopsis</taxon>
    </lineage>
</organism>
<evidence type="ECO:0000256" key="11">
    <source>
        <dbReference type="ARBA" id="ARBA00023310"/>
    </source>
</evidence>
<accession>A0A449ACW3</accession>
<protein>
    <recommendedName>
        <fullName evidence="12">ATP synthase subunit c</fullName>
    </recommendedName>
    <alternativeName>
        <fullName evidence="12">ATP synthase F(0) sector subunit c</fullName>
    </alternativeName>
    <alternativeName>
        <fullName evidence="12">F-type ATPase subunit c</fullName>
        <shortName evidence="12">F-ATPase subunit c</shortName>
    </alternativeName>
    <alternativeName>
        <fullName evidence="12">Lipid-binding protein</fullName>
    </alternativeName>
</protein>
<evidence type="ECO:0000256" key="1">
    <source>
        <dbReference type="ARBA" id="ARBA00004141"/>
    </source>
</evidence>
<dbReference type="GO" id="GO:0005886">
    <property type="term" value="C:plasma membrane"/>
    <property type="evidence" value="ECO:0007669"/>
    <property type="project" value="UniProtKB-SubCell"/>
</dbReference>
<feature type="transmembrane region" description="Helical" evidence="12">
    <location>
        <begin position="74"/>
        <end position="99"/>
    </location>
</feature>
<evidence type="ECO:0000256" key="12">
    <source>
        <dbReference type="HAMAP-Rule" id="MF_01396"/>
    </source>
</evidence>
<dbReference type="GO" id="GO:0008289">
    <property type="term" value="F:lipid binding"/>
    <property type="evidence" value="ECO:0007669"/>
    <property type="project" value="UniProtKB-KW"/>
</dbReference>
<evidence type="ECO:0000256" key="7">
    <source>
        <dbReference type="ARBA" id="ARBA00022989"/>
    </source>
</evidence>
<comment type="subcellular location">
    <subcellularLocation>
        <location evidence="12">Cell membrane</location>
        <topology evidence="12">Multi-pass membrane protein</topology>
    </subcellularLocation>
    <subcellularLocation>
        <location evidence="1">Membrane</location>
        <topology evidence="1">Multi-pass membrane protein</topology>
    </subcellularLocation>
</comment>
<keyword evidence="15" id="KW-1185">Reference proteome</keyword>
<sequence length="101" mass="9922">MSEITSLLQQASTSATQVANSDAASSSVSAGLLGVGAGIAAIGCLGAGIGQGYAAGKACEAVGRNPEAEPKIRLMLIIGAGIAETTSIYALLIALIILFTK</sequence>
<keyword evidence="6 12" id="KW-0375">Hydrogen ion transport</keyword>
<dbReference type="InterPro" id="IPR035921">
    <property type="entry name" value="F/V-ATP_Csub_sf"/>
</dbReference>
<dbReference type="PANTHER" id="PTHR10031">
    <property type="entry name" value="ATP SYNTHASE LIPID-BINDING PROTEIN, MITOCHONDRIAL"/>
    <property type="match status" value="1"/>
</dbReference>
<reference evidence="14 15" key="1">
    <citation type="submission" date="2019-01" db="EMBL/GenBank/DDBJ databases">
        <authorList>
            <consortium name="Pathogen Informatics"/>
        </authorList>
    </citation>
    <scope>NUCLEOTIDE SEQUENCE [LARGE SCALE GENOMIC DNA]</scope>
    <source>
        <strain evidence="14 15">NCTC10118</strain>
    </source>
</reference>
<evidence type="ECO:0000256" key="3">
    <source>
        <dbReference type="ARBA" id="ARBA00022448"/>
    </source>
</evidence>
<evidence type="ECO:0000256" key="6">
    <source>
        <dbReference type="ARBA" id="ARBA00022781"/>
    </source>
</evidence>
<keyword evidence="5 12" id="KW-0812">Transmembrane</keyword>
<dbReference type="GO" id="GO:0045259">
    <property type="term" value="C:proton-transporting ATP synthase complex"/>
    <property type="evidence" value="ECO:0007669"/>
    <property type="project" value="UniProtKB-KW"/>
</dbReference>
<dbReference type="Proteomes" id="UP000289952">
    <property type="component" value="Chromosome"/>
</dbReference>
<comment type="function">
    <text evidence="12">F(1)F(0) ATP synthase produces ATP from ADP in the presence of a proton or sodium gradient. F-type ATPases consist of two structural domains, F(1) containing the extramembraneous catalytic core and F(0) containing the membrane proton channel, linked together by a central stalk and a peripheral stalk. During catalysis, ATP synthesis in the catalytic domain of F(1) is coupled via a rotary mechanism of the central stalk subunits to proton translocation.</text>
</comment>
<dbReference type="InterPro" id="IPR000454">
    <property type="entry name" value="ATP_synth_F0_csu"/>
</dbReference>
<dbReference type="RefSeq" id="WP_197723762.1">
    <property type="nucleotide sequence ID" value="NZ_LR214972.1"/>
</dbReference>
<feature type="domain" description="V-ATPase proteolipid subunit C-like" evidence="13">
    <location>
        <begin position="35"/>
        <end position="97"/>
    </location>
</feature>
<gene>
    <name evidence="14" type="primary">MCYN0310</name>
    <name evidence="12" type="synonym">atpE</name>
    <name evidence="14" type="ORF">NCTC10118_00151</name>
</gene>
<keyword evidence="11 12" id="KW-0066">ATP synthesis</keyword>
<evidence type="ECO:0000313" key="14">
    <source>
        <dbReference type="EMBL" id="VEU62823.1"/>
    </source>
</evidence>
<dbReference type="Pfam" id="PF00137">
    <property type="entry name" value="ATP-synt_C"/>
    <property type="match status" value="1"/>
</dbReference>
<keyword evidence="8 12" id="KW-0406">Ion transport</keyword>
<dbReference type="Gene3D" id="1.20.120.610">
    <property type="entry name" value="lithium bound rotor ring of v- atpase"/>
    <property type="match status" value="1"/>
</dbReference>
<dbReference type="NCBIfam" id="TIGR01260">
    <property type="entry name" value="ATP_synt_c"/>
    <property type="match status" value="1"/>
</dbReference>
<evidence type="ECO:0000256" key="5">
    <source>
        <dbReference type="ARBA" id="ARBA00022692"/>
    </source>
</evidence>
<name>A0A449ACW3_9BACT</name>
<dbReference type="HAMAP" id="MF_01396">
    <property type="entry name" value="ATP_synth_c_bact"/>
    <property type="match status" value="1"/>
</dbReference>
<evidence type="ECO:0000259" key="13">
    <source>
        <dbReference type="Pfam" id="PF00137"/>
    </source>
</evidence>